<dbReference type="Proteomes" id="UP000019112">
    <property type="component" value="Unassembled WGS sequence"/>
</dbReference>
<comment type="caution">
    <text evidence="1">The sequence shown here is derived from an EMBL/GenBank/DDBJ whole genome shotgun (WGS) entry which is preliminary data.</text>
</comment>
<sequence length="67" mass="7606">MEKIQKSEVSGHIQAVEFDEMWHFFQNKVKSSGLSKPLIVAQGELLPGLRGIVMLQHSHDFTQKSNI</sequence>
<proteinExistence type="predicted"/>
<evidence type="ECO:0000313" key="1">
    <source>
        <dbReference type="EMBL" id="ETZ07004.1"/>
    </source>
</evidence>
<name>W6TE99_HOLOB</name>
<accession>W6TE99</accession>
<gene>
    <name evidence="1" type="ORF">P618_200824</name>
</gene>
<keyword evidence="2" id="KW-1185">Reference proteome</keyword>
<organism evidence="1 2">
    <name type="scientific">Holospora obtusa F1</name>
    <dbReference type="NCBI Taxonomy" id="1399147"/>
    <lineage>
        <taxon>Bacteria</taxon>
        <taxon>Pseudomonadati</taxon>
        <taxon>Pseudomonadota</taxon>
        <taxon>Alphaproteobacteria</taxon>
        <taxon>Holosporales</taxon>
        <taxon>Holosporaceae</taxon>
        <taxon>Holospora</taxon>
    </lineage>
</organism>
<reference evidence="1 2" key="1">
    <citation type="journal article" date="2014" name="FEMS Microbiol. Lett.">
        <title>Draft genome sequences of three Holospora species (Holospora obtusa, Holospora undulata, and Holospora elegans), endonuclear symbiotic bacteria of the ciliate Paramecium caudatum.</title>
        <authorList>
            <person name="Dohra H."/>
            <person name="Tanaka K."/>
            <person name="Suzuki T."/>
            <person name="Fujishima M."/>
            <person name="Suzuki H."/>
        </authorList>
    </citation>
    <scope>NUCLEOTIDE SEQUENCE [LARGE SCALE GENOMIC DNA]</scope>
    <source>
        <strain evidence="1 2">F1</strain>
    </source>
</reference>
<dbReference type="EMBL" id="AWTR02000072">
    <property type="protein sequence ID" value="ETZ07004.1"/>
    <property type="molecule type" value="Genomic_DNA"/>
</dbReference>
<dbReference type="AlphaFoldDB" id="W6TE99"/>
<evidence type="ECO:0000313" key="2">
    <source>
        <dbReference type="Proteomes" id="UP000019112"/>
    </source>
</evidence>
<protein>
    <submittedName>
        <fullName evidence="1">Uncharacterized protein</fullName>
    </submittedName>
</protein>